<evidence type="ECO:0008006" key="4">
    <source>
        <dbReference type="Google" id="ProtNLM"/>
    </source>
</evidence>
<feature type="region of interest" description="Disordered" evidence="1">
    <location>
        <begin position="472"/>
        <end position="492"/>
    </location>
</feature>
<dbReference type="AlphaFoldDB" id="A0A5N6PNH0"/>
<reference evidence="2 3" key="1">
    <citation type="submission" date="2019-05" db="EMBL/GenBank/DDBJ databases">
        <title>Mikania micrantha, genome provides insights into the molecular mechanism of rapid growth.</title>
        <authorList>
            <person name="Liu B."/>
        </authorList>
    </citation>
    <scope>NUCLEOTIDE SEQUENCE [LARGE SCALE GENOMIC DNA]</scope>
    <source>
        <strain evidence="2">NLD-2019</strain>
        <tissue evidence="2">Leaf</tissue>
    </source>
</reference>
<evidence type="ECO:0000256" key="1">
    <source>
        <dbReference type="SAM" id="MobiDB-lite"/>
    </source>
</evidence>
<gene>
    <name evidence="2" type="ORF">E3N88_06314</name>
</gene>
<proteinExistence type="predicted"/>
<accession>A0A5N6PNH0</accession>
<protein>
    <recommendedName>
        <fullName evidence="4">Ubiquitin-like protease family profile domain-containing protein</fullName>
    </recommendedName>
</protein>
<dbReference type="EMBL" id="SZYD01000003">
    <property type="protein sequence ID" value="KAD6795418.1"/>
    <property type="molecule type" value="Genomic_DNA"/>
</dbReference>
<evidence type="ECO:0000313" key="3">
    <source>
        <dbReference type="Proteomes" id="UP000326396"/>
    </source>
</evidence>
<sequence>MSKRQKEWLKEMGFGRLLCFNVNGIPSKIGHFVVENLDTNSMFISTPKGTINIDINRIHNLLGLPTGGIPISSLKKPDEYADSYLVWRRRYGRRSIAPVDIVDNITVDAYDDHLIFKLDFLVLFITTMVGCWRNGLCKYGVVERLDLQVDIKEYDWCGYVVEAIRDSKIGWKRCSKTPPFVGPLTILTLLYVDGVSCRAMNEARVRCPLSYWTLDNLQKRERIEINGGGFGLGDILEQRVGGGDYESDGEDAAETINFDNSSIKGHMSLLSSIYNRIKQEKSNFENSIRECLIKFPGNTDVSDYVRKFEEIFHEGSNFDDVFGKGDTQKNDARCVRNEDDAVDLSGSKEEVVKPDGVEDVRNNLPETEIAGIWTHEVMEITTILERTSSSKKNSFENRAEMLSKDDFPNFSLGLTQETPITEKHVVGNNAQSKDIFETPINGVAIDVAGEWTQEMIEVACVIEKISESKKISKSEDDVSDTSRRQKSIANKKRGRCKQVASVKCSPYIDRVVNINKGLSKDERKIWNYLMMGAVDHEKEEMKRKVVGLADGIGEESNEIERTFNLDIFASYHGTVVDQFRMVSLTPGLEIYNEVIDCWAAVLNYEEKNRSPSSVRRLFCGTYPFYGWVITNPLESDEVRFAFFEKHLHHVLENKAELYTLKDFDVVLFPIFENRHFT</sequence>
<dbReference type="Proteomes" id="UP000326396">
    <property type="component" value="Linkage Group LG11"/>
</dbReference>
<name>A0A5N6PNH0_9ASTR</name>
<keyword evidence="3" id="KW-1185">Reference proteome</keyword>
<dbReference type="PANTHER" id="PTHR34835">
    <property type="entry name" value="OS07G0283600 PROTEIN-RELATED"/>
    <property type="match status" value="1"/>
</dbReference>
<dbReference type="OrthoDB" id="1748551at2759"/>
<dbReference type="PANTHER" id="PTHR34835:SF90">
    <property type="entry name" value="AMINOTRANSFERASE-LIKE PLANT MOBILE DOMAIN-CONTAINING PROTEIN"/>
    <property type="match status" value="1"/>
</dbReference>
<feature type="compositionally biased region" description="Basic and acidic residues" evidence="1">
    <location>
        <begin position="472"/>
        <end position="483"/>
    </location>
</feature>
<comment type="caution">
    <text evidence="2">The sequence shown here is derived from an EMBL/GenBank/DDBJ whole genome shotgun (WGS) entry which is preliminary data.</text>
</comment>
<organism evidence="2 3">
    <name type="scientific">Mikania micrantha</name>
    <name type="common">bitter vine</name>
    <dbReference type="NCBI Taxonomy" id="192012"/>
    <lineage>
        <taxon>Eukaryota</taxon>
        <taxon>Viridiplantae</taxon>
        <taxon>Streptophyta</taxon>
        <taxon>Embryophyta</taxon>
        <taxon>Tracheophyta</taxon>
        <taxon>Spermatophyta</taxon>
        <taxon>Magnoliopsida</taxon>
        <taxon>eudicotyledons</taxon>
        <taxon>Gunneridae</taxon>
        <taxon>Pentapetalae</taxon>
        <taxon>asterids</taxon>
        <taxon>campanulids</taxon>
        <taxon>Asterales</taxon>
        <taxon>Asteraceae</taxon>
        <taxon>Asteroideae</taxon>
        <taxon>Heliantheae alliance</taxon>
        <taxon>Eupatorieae</taxon>
        <taxon>Mikania</taxon>
    </lineage>
</organism>
<evidence type="ECO:0000313" key="2">
    <source>
        <dbReference type="EMBL" id="KAD6795418.1"/>
    </source>
</evidence>